<name>A0A7W6C682_9SPHN</name>
<evidence type="ECO:0000313" key="7">
    <source>
        <dbReference type="EMBL" id="MBB3941305.1"/>
    </source>
</evidence>
<evidence type="ECO:0000256" key="3">
    <source>
        <dbReference type="ARBA" id="ARBA00022452"/>
    </source>
</evidence>
<gene>
    <name evidence="7" type="ORF">GGR39_002981</name>
</gene>
<dbReference type="PANTHER" id="PTHR32552">
    <property type="entry name" value="FERRICHROME IRON RECEPTOR-RELATED"/>
    <property type="match status" value="1"/>
</dbReference>
<dbReference type="PANTHER" id="PTHR32552:SF74">
    <property type="entry name" value="HYDROXAMATE SIDEROPHORE RECEPTOR FHUE"/>
    <property type="match status" value="1"/>
</dbReference>
<protein>
    <submittedName>
        <fullName evidence="7">Outer membrane receptor for ferric coprogen and ferric-rhodotorulic acid</fullName>
    </submittedName>
</protein>
<comment type="subcellular location">
    <subcellularLocation>
        <location evidence="1">Cell outer membrane</location>
        <topology evidence="1">Multi-pass membrane protein</topology>
    </subcellularLocation>
</comment>
<dbReference type="RefSeq" id="WP_183618016.1">
    <property type="nucleotide sequence ID" value="NZ_JACIDY010000008.1"/>
</dbReference>
<reference evidence="7 8" key="1">
    <citation type="submission" date="2020-08" db="EMBL/GenBank/DDBJ databases">
        <title>Genomic Encyclopedia of Type Strains, Phase IV (KMG-IV): sequencing the most valuable type-strain genomes for metagenomic binning, comparative biology and taxonomic classification.</title>
        <authorList>
            <person name="Goeker M."/>
        </authorList>
    </citation>
    <scope>NUCLEOTIDE SEQUENCE [LARGE SCALE GENOMIC DNA]</scope>
    <source>
        <strain evidence="7 8">DSM 27568</strain>
    </source>
</reference>
<keyword evidence="7" id="KW-0675">Receptor</keyword>
<keyword evidence="4" id="KW-0812">Transmembrane</keyword>
<keyword evidence="2" id="KW-0813">Transport</keyword>
<dbReference type="GO" id="GO:0015344">
    <property type="term" value="F:siderophore uptake transmembrane transporter activity"/>
    <property type="evidence" value="ECO:0007669"/>
    <property type="project" value="TreeGrafter"/>
</dbReference>
<evidence type="ECO:0000256" key="2">
    <source>
        <dbReference type="ARBA" id="ARBA00022448"/>
    </source>
</evidence>
<sequence length="109" mass="12230">MFAPGTLKHDAKLWVMRDFTKDSGRGLILGGGVNVSSGIYAEAGDLRLKQSAYALLSAQIGYQFNERVSLRLTAENLTDKKYHTRIEGWSRQSYFGDPRNFMLTARLAL</sequence>
<keyword evidence="3" id="KW-1134">Transmembrane beta strand</keyword>
<evidence type="ECO:0000256" key="4">
    <source>
        <dbReference type="ARBA" id="ARBA00022692"/>
    </source>
</evidence>
<dbReference type="Proteomes" id="UP000561459">
    <property type="component" value="Unassembled WGS sequence"/>
</dbReference>
<evidence type="ECO:0000256" key="6">
    <source>
        <dbReference type="ARBA" id="ARBA00023237"/>
    </source>
</evidence>
<comment type="caution">
    <text evidence="7">The sequence shown here is derived from an EMBL/GenBank/DDBJ whole genome shotgun (WGS) entry which is preliminary data.</text>
</comment>
<proteinExistence type="predicted"/>
<dbReference type="Gene3D" id="2.40.170.20">
    <property type="entry name" value="TonB-dependent receptor, beta-barrel domain"/>
    <property type="match status" value="1"/>
</dbReference>
<evidence type="ECO:0000256" key="5">
    <source>
        <dbReference type="ARBA" id="ARBA00023136"/>
    </source>
</evidence>
<accession>A0A7W6C682</accession>
<keyword evidence="6" id="KW-0998">Cell outer membrane</keyword>
<dbReference type="EMBL" id="JACIDY010000008">
    <property type="protein sequence ID" value="MBB3941305.1"/>
    <property type="molecule type" value="Genomic_DNA"/>
</dbReference>
<evidence type="ECO:0000256" key="1">
    <source>
        <dbReference type="ARBA" id="ARBA00004571"/>
    </source>
</evidence>
<organism evidence="7 8">
    <name type="scientific">Novosphingobium fluoreni</name>
    <dbReference type="NCBI Taxonomy" id="1391222"/>
    <lineage>
        <taxon>Bacteria</taxon>
        <taxon>Pseudomonadati</taxon>
        <taxon>Pseudomonadota</taxon>
        <taxon>Alphaproteobacteria</taxon>
        <taxon>Sphingomonadales</taxon>
        <taxon>Sphingomonadaceae</taxon>
        <taxon>Novosphingobium</taxon>
    </lineage>
</organism>
<dbReference type="GO" id="GO:0009279">
    <property type="term" value="C:cell outer membrane"/>
    <property type="evidence" value="ECO:0007669"/>
    <property type="project" value="UniProtKB-SubCell"/>
</dbReference>
<dbReference type="InterPro" id="IPR039426">
    <property type="entry name" value="TonB-dep_rcpt-like"/>
</dbReference>
<dbReference type="AlphaFoldDB" id="A0A7W6C682"/>
<evidence type="ECO:0000313" key="8">
    <source>
        <dbReference type="Proteomes" id="UP000561459"/>
    </source>
</evidence>
<dbReference type="InterPro" id="IPR036942">
    <property type="entry name" value="Beta-barrel_TonB_sf"/>
</dbReference>
<keyword evidence="5" id="KW-0472">Membrane</keyword>
<keyword evidence="8" id="KW-1185">Reference proteome</keyword>
<dbReference type="SUPFAM" id="SSF56935">
    <property type="entry name" value="Porins"/>
    <property type="match status" value="1"/>
</dbReference>